<dbReference type="PANTHER" id="PTHR35936">
    <property type="entry name" value="MEMBRANE-BOUND LYTIC MUREIN TRANSGLYCOSYLASE F"/>
    <property type="match status" value="1"/>
</dbReference>
<feature type="signal peptide" evidence="5">
    <location>
        <begin position="1"/>
        <end position="21"/>
    </location>
</feature>
<comment type="similarity">
    <text evidence="2 4">Belongs to the bacterial solute-binding protein 3 family.</text>
</comment>
<reference evidence="7 8" key="1">
    <citation type="submission" date="2023-11" db="EMBL/GenBank/DDBJ databases">
        <title>Plant-associative lifestyle of Vibrio porteresiae and its evolutionary dynamics.</title>
        <authorList>
            <person name="Rameshkumar N."/>
            <person name="Kirti K."/>
        </authorList>
    </citation>
    <scope>NUCLEOTIDE SEQUENCE [LARGE SCALE GENOMIC DNA]</scope>
    <source>
        <strain evidence="7 8">MSSRF30</strain>
    </source>
</reference>
<evidence type="ECO:0000256" key="2">
    <source>
        <dbReference type="ARBA" id="ARBA00010333"/>
    </source>
</evidence>
<name>A0ABZ0QCF6_9VIBR</name>
<evidence type="ECO:0000256" key="3">
    <source>
        <dbReference type="ARBA" id="ARBA00022729"/>
    </source>
</evidence>
<dbReference type="EMBL" id="CP138203">
    <property type="protein sequence ID" value="WPC74138.1"/>
    <property type="molecule type" value="Genomic_DNA"/>
</dbReference>
<evidence type="ECO:0000313" key="7">
    <source>
        <dbReference type="EMBL" id="WPC74138.1"/>
    </source>
</evidence>
<accession>A0ABZ0QCF6</accession>
<feature type="domain" description="Solute-binding protein family 3/N-terminal" evidence="6">
    <location>
        <begin position="26"/>
        <end position="252"/>
    </location>
</feature>
<dbReference type="InterPro" id="IPR001638">
    <property type="entry name" value="Solute-binding_3/MltF_N"/>
</dbReference>
<gene>
    <name evidence="7" type="ORF">R8Z52_02375</name>
</gene>
<protein>
    <submittedName>
        <fullName evidence="7">Transporter substrate-binding domain-containing protein</fullName>
    </submittedName>
</protein>
<dbReference type="Proteomes" id="UP001304071">
    <property type="component" value="Chromosome 1"/>
</dbReference>
<dbReference type="InterPro" id="IPR018313">
    <property type="entry name" value="SBP_3_CS"/>
</dbReference>
<comment type="subcellular location">
    <subcellularLocation>
        <location evidence="1">Cell envelope</location>
    </subcellularLocation>
</comment>
<evidence type="ECO:0000313" key="8">
    <source>
        <dbReference type="Proteomes" id="UP001304071"/>
    </source>
</evidence>
<dbReference type="PANTHER" id="PTHR35936:SF13">
    <property type="entry name" value="HISTIDINE-BINDING PERIPLASMIC PROTEIN"/>
    <property type="match status" value="1"/>
</dbReference>
<evidence type="ECO:0000256" key="5">
    <source>
        <dbReference type="SAM" id="SignalP"/>
    </source>
</evidence>
<feature type="chain" id="PRO_5046645266" evidence="5">
    <location>
        <begin position="22"/>
        <end position="258"/>
    </location>
</feature>
<evidence type="ECO:0000256" key="4">
    <source>
        <dbReference type="RuleBase" id="RU003744"/>
    </source>
</evidence>
<proteinExistence type="inferred from homology"/>
<dbReference type="Pfam" id="PF00497">
    <property type="entry name" value="SBP_bac_3"/>
    <property type="match status" value="1"/>
</dbReference>
<dbReference type="SMART" id="SM00062">
    <property type="entry name" value="PBPb"/>
    <property type="match status" value="1"/>
</dbReference>
<dbReference type="SUPFAM" id="SSF53850">
    <property type="entry name" value="Periplasmic binding protein-like II"/>
    <property type="match status" value="1"/>
</dbReference>
<sequence length="258" mass="28990">MKRASLLFLVLSSLWSVGSYAAKDDTIRIGVDATFAPFEFTKPDGSLSGFEIDLGNAICKEIQKKCEWVPSNFDGLIPSLNVNRIDAVMSSLGVSEKRRKQVLFTDIVWTGFSSMLSRADLHLQPTVESLKGKVIGVQQGTMQEHYVRERFANHGVQVQTYQDQDQVYADLINGRIDVSFQDMLQAQFDFIDAGKHSDFTNLRVEDKLLPADSAIAVKKGNEKLVALFNDGLKKIHADGTYNRIQRQYFGDLNLYRGQ</sequence>
<organism evidence="7 8">
    <name type="scientific">Vibrio porteresiae DSM 19223</name>
    <dbReference type="NCBI Taxonomy" id="1123496"/>
    <lineage>
        <taxon>Bacteria</taxon>
        <taxon>Pseudomonadati</taxon>
        <taxon>Pseudomonadota</taxon>
        <taxon>Gammaproteobacteria</taxon>
        <taxon>Vibrionales</taxon>
        <taxon>Vibrionaceae</taxon>
        <taxon>Vibrio</taxon>
    </lineage>
</organism>
<evidence type="ECO:0000259" key="6">
    <source>
        <dbReference type="SMART" id="SM00062"/>
    </source>
</evidence>
<dbReference type="RefSeq" id="WP_261894184.1">
    <property type="nucleotide sequence ID" value="NZ_AP024895.1"/>
</dbReference>
<dbReference type="PROSITE" id="PS01039">
    <property type="entry name" value="SBP_BACTERIAL_3"/>
    <property type="match status" value="1"/>
</dbReference>
<keyword evidence="3 5" id="KW-0732">Signal</keyword>
<evidence type="ECO:0000256" key="1">
    <source>
        <dbReference type="ARBA" id="ARBA00004196"/>
    </source>
</evidence>
<dbReference type="Gene3D" id="3.40.190.10">
    <property type="entry name" value="Periplasmic binding protein-like II"/>
    <property type="match status" value="2"/>
</dbReference>
<keyword evidence="8" id="KW-1185">Reference proteome</keyword>